<dbReference type="GO" id="GO:0009166">
    <property type="term" value="P:nucleotide catabolic process"/>
    <property type="evidence" value="ECO:0007669"/>
    <property type="project" value="InterPro"/>
</dbReference>
<dbReference type="Proteomes" id="UP000195062">
    <property type="component" value="Unassembled WGS sequence"/>
</dbReference>
<dbReference type="GO" id="GO:0016787">
    <property type="term" value="F:hydrolase activity"/>
    <property type="evidence" value="ECO:0007669"/>
    <property type="project" value="InterPro"/>
</dbReference>
<dbReference type="Pfam" id="PF01425">
    <property type="entry name" value="Amidase"/>
    <property type="match status" value="1"/>
</dbReference>
<feature type="region of interest" description="Disordered" evidence="2">
    <location>
        <begin position="464"/>
        <end position="556"/>
    </location>
</feature>
<dbReference type="SUPFAM" id="SSF56300">
    <property type="entry name" value="Metallo-dependent phosphatases"/>
    <property type="match status" value="1"/>
</dbReference>
<gene>
    <name evidence="5" type="primary">gatA_3</name>
    <name evidence="5" type="ORF">CMMCAS07_14985</name>
</gene>
<comment type="caution">
    <text evidence="5">The sequence shown here is derived from an EMBL/GenBank/DDBJ whole genome shotgun (WGS) entry which is preliminary data.</text>
</comment>
<evidence type="ECO:0000313" key="6">
    <source>
        <dbReference type="Proteomes" id="UP000195062"/>
    </source>
</evidence>
<dbReference type="Gene3D" id="3.90.1300.10">
    <property type="entry name" value="Amidase signature (AS) domain"/>
    <property type="match status" value="1"/>
</dbReference>
<feature type="domain" description="5'-Nucleotidase C-terminal" evidence="4">
    <location>
        <begin position="166"/>
        <end position="335"/>
    </location>
</feature>
<sequence length="1039" mass="109975">MSPAGSRRSTSQRRRRLHRHRRALRDGDDANGEADVVVLVVHEGASTSDESSLTDDSVFGRIVTGVQADVDAVISGHTHLGYDYELPVAGKALPLPVLQTGSYGTNLGHLSLTVDPATKALTSISSELVPLLTADGKPAFPADPAVQRIVDAAVAKAEVIGSRTVGEITGDITRARQTDGEENRGGESTIGNLVADAQLWATRADLGTEIAFMNPGGIRQDLTVASSGAGDAEGEVTYKEAAIVQPFANTLTTAKITGAGVKAVLEQQWQPEGSSRPFLKLGLSRDLTYTYDPTAARGERITGVFFQGEPVDPARVFTMVANSFLAEGGDNFTELANSTEQSDSGRVDLTAFVDYITEFSPVEPDSATRSIGIVDTTGAAPAAGQERSYELSSLLVSNAPVQDTEVVTLIDGEEVARTPIDAAVVDTTDEQGRASVRFTVPADLAAGAHQLAFLLRARAPRCCTRSTRRRDPSSRPARARCPRRAPSRRSRRPDPSPVPSSAPPSPRSPWASRSSRSAVGRRRPRAADGRATIADGVGAGRPAPAPPAASAAGRPDPAPAYAGAVFELHHLSAQDLWDQLQRGEVTPTELVTHYLERIERLDPGLGAFTTVTADLALERARFVEREVPRTAPLWGLPFGDKDLSERQGVRTTFGSRLFRDHVSDRTDAIPQALDDAGGISLGKTSAPEFGLPSYTESLVAPPARTPWDTTRGAGGSSGGAAVAVAAGLLPFAPGSDGGGSVRIPAAATGLVGLKPSRGLVPAGSGQESLAGLVVPGPLARSVADAAMLLDAMIGRVNGRIPHPFTLRAPEDPDGDLLGAAVRGEGRFQIGVMTTTPWDDAYEIVRDPSADDALALAVRELATMGHGLEDLALRPDPTYAPAFRTIWQAGAAGILAEGEQLDLLEPLTRWLVERGRELSARDLARALAQLAAYERSVIAQFAHVDAVLTPALAQEPRPVGWYDAEDGERNFAQQVAYTPYTSFANVTGLPAITLPVHLTDDGLPMGVQLIGRPGGEATLLAIGRQLERRLHWQLRHPPQW</sequence>
<proteinExistence type="inferred from homology"/>
<dbReference type="SUPFAM" id="SSF55816">
    <property type="entry name" value="5'-nucleotidase (syn. UDP-sugar hydrolase), C-terminal domain"/>
    <property type="match status" value="1"/>
</dbReference>
<dbReference type="InterPro" id="IPR036928">
    <property type="entry name" value="AS_sf"/>
</dbReference>
<dbReference type="InterPro" id="IPR008334">
    <property type="entry name" value="5'-Nucleotdase_C"/>
</dbReference>
<reference evidence="5 6" key="1">
    <citation type="submission" date="2016-08" db="EMBL/GenBank/DDBJ databases">
        <title>Genome sequence of Clavibacter michiganensis subsp. michiganensis strain CASJ007.</title>
        <authorList>
            <person name="Thapa S.P."/>
            <person name="Coaker G."/>
        </authorList>
    </citation>
    <scope>NUCLEOTIDE SEQUENCE [LARGE SCALE GENOMIC DNA]</scope>
    <source>
        <strain evidence="5">CASJ007</strain>
    </source>
</reference>
<dbReference type="AlphaFoldDB" id="A0A251XHU7"/>
<dbReference type="EMBL" id="MDHH01000003">
    <property type="protein sequence ID" value="OUE01612.1"/>
    <property type="molecule type" value="Genomic_DNA"/>
</dbReference>
<evidence type="ECO:0000256" key="2">
    <source>
        <dbReference type="SAM" id="MobiDB-lite"/>
    </source>
</evidence>
<name>A0A251XHU7_CLAMM</name>
<organism evidence="5 6">
    <name type="scientific">Clavibacter michiganensis subsp. michiganensis</name>
    <dbReference type="NCBI Taxonomy" id="33013"/>
    <lineage>
        <taxon>Bacteria</taxon>
        <taxon>Bacillati</taxon>
        <taxon>Actinomycetota</taxon>
        <taxon>Actinomycetes</taxon>
        <taxon>Micrococcales</taxon>
        <taxon>Microbacteriaceae</taxon>
        <taxon>Clavibacter</taxon>
    </lineage>
</organism>
<dbReference type="InterPro" id="IPR000120">
    <property type="entry name" value="Amidase"/>
</dbReference>
<dbReference type="InterPro" id="IPR036907">
    <property type="entry name" value="5'-Nucleotdase_C_sf"/>
</dbReference>
<accession>A0A251XHU7</accession>
<feature type="domain" description="Amidase" evidence="3">
    <location>
        <begin position="589"/>
        <end position="1019"/>
    </location>
</feature>
<dbReference type="GO" id="GO:0016740">
    <property type="term" value="F:transferase activity"/>
    <property type="evidence" value="ECO:0007669"/>
    <property type="project" value="UniProtKB-KW"/>
</dbReference>
<keyword evidence="6" id="KW-1185">Reference proteome</keyword>
<dbReference type="PANTHER" id="PTHR11895">
    <property type="entry name" value="TRANSAMIDASE"/>
    <property type="match status" value="1"/>
</dbReference>
<comment type="similarity">
    <text evidence="1">Belongs to the amidase family.</text>
</comment>
<evidence type="ECO:0000259" key="4">
    <source>
        <dbReference type="Pfam" id="PF02872"/>
    </source>
</evidence>
<feature type="region of interest" description="Disordered" evidence="2">
    <location>
        <begin position="1"/>
        <end position="28"/>
    </location>
</feature>
<feature type="compositionally biased region" description="Basic residues" evidence="2">
    <location>
        <begin position="10"/>
        <end position="23"/>
    </location>
</feature>
<dbReference type="Pfam" id="PF02872">
    <property type="entry name" value="5_nucleotid_C"/>
    <property type="match status" value="1"/>
</dbReference>
<dbReference type="PROSITE" id="PS00571">
    <property type="entry name" value="AMIDASES"/>
    <property type="match status" value="1"/>
</dbReference>
<feature type="compositionally biased region" description="Low complexity" evidence="2">
    <location>
        <begin position="529"/>
        <end position="555"/>
    </location>
</feature>
<dbReference type="InterPro" id="IPR006179">
    <property type="entry name" value="5_nucleotidase/apyrase"/>
</dbReference>
<dbReference type="PANTHER" id="PTHR11895:SF7">
    <property type="entry name" value="GLUTAMYL-TRNA(GLN) AMIDOTRANSFERASE SUBUNIT A, MITOCHONDRIAL"/>
    <property type="match status" value="1"/>
</dbReference>
<dbReference type="InterPro" id="IPR020556">
    <property type="entry name" value="Amidase_CS"/>
</dbReference>
<dbReference type="Gene3D" id="3.60.21.10">
    <property type="match status" value="1"/>
</dbReference>
<evidence type="ECO:0000256" key="1">
    <source>
        <dbReference type="ARBA" id="ARBA00009199"/>
    </source>
</evidence>
<evidence type="ECO:0000259" key="3">
    <source>
        <dbReference type="Pfam" id="PF01425"/>
    </source>
</evidence>
<dbReference type="InterPro" id="IPR029052">
    <property type="entry name" value="Metallo-depent_PP-like"/>
</dbReference>
<dbReference type="Gene3D" id="3.90.780.10">
    <property type="entry name" value="5'-Nucleotidase, C-terminal domain"/>
    <property type="match status" value="1"/>
</dbReference>
<feature type="compositionally biased region" description="Basic residues" evidence="2">
    <location>
        <begin position="477"/>
        <end position="491"/>
    </location>
</feature>
<keyword evidence="5" id="KW-0808">Transferase</keyword>
<feature type="compositionally biased region" description="Low complexity" evidence="2">
    <location>
        <begin position="508"/>
        <end position="518"/>
    </location>
</feature>
<feature type="compositionally biased region" description="Pro residues" evidence="2">
    <location>
        <begin position="495"/>
        <end position="507"/>
    </location>
</feature>
<protein>
    <submittedName>
        <fullName evidence="5">Glutamyl-tRNA(Gln) amidotransferase subunit A</fullName>
    </submittedName>
</protein>
<dbReference type="InterPro" id="IPR023631">
    <property type="entry name" value="Amidase_dom"/>
</dbReference>
<dbReference type="PRINTS" id="PR01607">
    <property type="entry name" value="APYRASEFAMLY"/>
</dbReference>
<evidence type="ECO:0000313" key="5">
    <source>
        <dbReference type="EMBL" id="OUE01612.1"/>
    </source>
</evidence>
<dbReference type="SUPFAM" id="SSF75304">
    <property type="entry name" value="Amidase signature (AS) enzymes"/>
    <property type="match status" value="1"/>
</dbReference>